<dbReference type="EMBL" id="PDKB01000010">
    <property type="protein sequence ID" value="RBQ28949.1"/>
    <property type="molecule type" value="Genomic_DNA"/>
</dbReference>
<dbReference type="GO" id="GO:0004789">
    <property type="term" value="F:thiamine-phosphate diphosphorylase activity"/>
    <property type="evidence" value="ECO:0007669"/>
    <property type="project" value="TreeGrafter"/>
</dbReference>
<dbReference type="InterPro" id="IPR013785">
    <property type="entry name" value="Aldolase_TIM"/>
</dbReference>
<protein>
    <submittedName>
        <fullName evidence="4">Thiamine phosphate synthase</fullName>
    </submittedName>
</protein>
<dbReference type="SUPFAM" id="SSF51391">
    <property type="entry name" value="Thiamin phosphate synthase"/>
    <property type="match status" value="1"/>
</dbReference>
<keyword evidence="2" id="KW-0784">Thiamine biosynthesis</keyword>
<dbReference type="Pfam" id="PF02581">
    <property type="entry name" value="TMP-TENI"/>
    <property type="match status" value="1"/>
</dbReference>
<evidence type="ECO:0000313" key="4">
    <source>
        <dbReference type="EMBL" id="RBQ28949.1"/>
    </source>
</evidence>
<dbReference type="Gene3D" id="3.20.20.70">
    <property type="entry name" value="Aldolase class I"/>
    <property type="match status" value="1"/>
</dbReference>
<evidence type="ECO:0000259" key="3">
    <source>
        <dbReference type="Pfam" id="PF02581"/>
    </source>
</evidence>
<dbReference type="AlphaFoldDB" id="A0A366MTY1"/>
<dbReference type="GO" id="GO:0009228">
    <property type="term" value="P:thiamine biosynthetic process"/>
    <property type="evidence" value="ECO:0007669"/>
    <property type="project" value="UniProtKB-KW"/>
</dbReference>
<sequence>MKSYLITDPKYFSDNPKIFKQTLENSLKLHKIDFACFRDKTSTNFEKLAKLFLDTCNEFKIKNIYLNSNIQLAKDLNFDGVHLNSTQFEKIGFAKSLNLKTIISCHNHKELKLAFDKKVDFVTYSPIFDTPNKGEEKGIEDLKQTIKEFKSLNIFALGGIINDIQVNKISQTNAYGFASIRYFIASN</sequence>
<evidence type="ECO:0000256" key="1">
    <source>
        <dbReference type="ARBA" id="ARBA00004948"/>
    </source>
</evidence>
<dbReference type="PANTHER" id="PTHR20857">
    <property type="entry name" value="THIAMINE-PHOSPHATE PYROPHOSPHORYLASE"/>
    <property type="match status" value="1"/>
</dbReference>
<evidence type="ECO:0000256" key="2">
    <source>
        <dbReference type="ARBA" id="ARBA00022977"/>
    </source>
</evidence>
<keyword evidence="5" id="KW-1185">Reference proteome</keyword>
<name>A0A366MTY1_9BACT</name>
<organism evidence="4 5">
    <name type="scientific">Aliarcobacter vitoriensis</name>
    <dbReference type="NCBI Taxonomy" id="2011099"/>
    <lineage>
        <taxon>Bacteria</taxon>
        <taxon>Pseudomonadati</taxon>
        <taxon>Campylobacterota</taxon>
        <taxon>Epsilonproteobacteria</taxon>
        <taxon>Campylobacterales</taxon>
        <taxon>Arcobacteraceae</taxon>
        <taxon>Aliarcobacter</taxon>
    </lineage>
</organism>
<dbReference type="InterPro" id="IPR022998">
    <property type="entry name" value="ThiamineP_synth_TenI"/>
</dbReference>
<evidence type="ECO:0000313" key="5">
    <source>
        <dbReference type="Proteomes" id="UP000252669"/>
    </source>
</evidence>
<dbReference type="InterPro" id="IPR036206">
    <property type="entry name" value="ThiamineP_synth_sf"/>
</dbReference>
<proteinExistence type="predicted"/>
<dbReference type="PANTHER" id="PTHR20857:SF15">
    <property type="entry name" value="THIAMINE-PHOSPHATE SYNTHASE"/>
    <property type="match status" value="1"/>
</dbReference>
<gene>
    <name evidence="4" type="ORF">CRU91_06995</name>
</gene>
<reference evidence="4 5" key="1">
    <citation type="submission" date="2017-10" db="EMBL/GenBank/DDBJ databases">
        <title>Genomics of the genus Arcobacter.</title>
        <authorList>
            <person name="Perez-Cataluna A."/>
            <person name="Figueras M.J."/>
        </authorList>
    </citation>
    <scope>NUCLEOTIDE SEQUENCE [LARGE SCALE GENOMIC DNA]</scope>
    <source>
        <strain evidence="4 5">CECT 9230</strain>
    </source>
</reference>
<accession>A0A366MTY1</accession>
<dbReference type="OrthoDB" id="5347413at2"/>
<feature type="domain" description="Thiamine phosphate synthase/TenI" evidence="3">
    <location>
        <begin position="4"/>
        <end position="181"/>
    </location>
</feature>
<dbReference type="Proteomes" id="UP000252669">
    <property type="component" value="Unassembled WGS sequence"/>
</dbReference>
<dbReference type="GO" id="GO:0005737">
    <property type="term" value="C:cytoplasm"/>
    <property type="evidence" value="ECO:0007669"/>
    <property type="project" value="TreeGrafter"/>
</dbReference>
<comment type="caution">
    <text evidence="4">The sequence shown here is derived from an EMBL/GenBank/DDBJ whole genome shotgun (WGS) entry which is preliminary data.</text>
</comment>
<dbReference type="CDD" id="cd00564">
    <property type="entry name" value="TMP_TenI"/>
    <property type="match status" value="1"/>
</dbReference>
<comment type="pathway">
    <text evidence="1">Cofactor biosynthesis; thiamine diphosphate biosynthesis.</text>
</comment>